<dbReference type="InterPro" id="IPR013057">
    <property type="entry name" value="AA_transpt_TM"/>
</dbReference>
<dbReference type="Gene3D" id="1.20.1740.10">
    <property type="entry name" value="Amino acid/polyamine transporter I"/>
    <property type="match status" value="1"/>
</dbReference>
<dbReference type="GO" id="GO:0016020">
    <property type="term" value="C:membrane"/>
    <property type="evidence" value="ECO:0007669"/>
    <property type="project" value="UniProtKB-SubCell"/>
</dbReference>
<evidence type="ECO:0000256" key="4">
    <source>
        <dbReference type="ARBA" id="ARBA00022989"/>
    </source>
</evidence>
<keyword evidence="3 6" id="KW-0812">Transmembrane</keyword>
<feature type="transmembrane region" description="Helical" evidence="6">
    <location>
        <begin position="275"/>
        <end position="299"/>
    </location>
</feature>
<accession>A0AAW1CL99</accession>
<feature type="transmembrane region" description="Helical" evidence="6">
    <location>
        <begin position="201"/>
        <end position="223"/>
    </location>
</feature>
<evidence type="ECO:0000256" key="2">
    <source>
        <dbReference type="ARBA" id="ARBA00022448"/>
    </source>
</evidence>
<sequence>MNKRTSVPNYESTSSITHPIISGFPPVPPVTDKAKYPDEPKPSLNGHASKAGLSAFTAAIFIVGEMAGSGMLALPRAVVDSGWIGLILLIVLSLTSCYGGTRLALCWEILEERYPEYRGTTRNPYPSIASRAVGAWGRYLVSACVQITLFGAGIVYLLLASQNVQDLMKPIFPQVTFCTWFIIFALVIIVPMWLGSPKDFWMVGFGAVLTTVLACLFIQVQMVLDGVHSTGYVHHNPKSFKQFFLSFGIILFSFGGASTFPTIQNDMVDRAKFKMSVYMGFSVILLLYLPLVISGYLIYGDRMDANIIISLGRSVLVVLANVFMALHLILAFLIVVNPVCQEVENLFDIPHEFCVSRCVIRTFMVLLMVLIGECVPHFDKLLALVGGSTVSLLTFVLPNLFYMKLCDQESPGSGWKKRPISLHMRVFMWELILIGLFGGIAATYSAFIAIVNSFSFSKACLL</sequence>
<keyword evidence="9" id="KW-1185">Reference proteome</keyword>
<proteinExistence type="predicted"/>
<reference evidence="8 9" key="1">
    <citation type="submission" date="2022-12" db="EMBL/GenBank/DDBJ databases">
        <title>Chromosome-level genome assembly of true bugs.</title>
        <authorList>
            <person name="Ma L."/>
            <person name="Li H."/>
        </authorList>
    </citation>
    <scope>NUCLEOTIDE SEQUENCE [LARGE SCALE GENOMIC DNA]</scope>
    <source>
        <strain evidence="8">Lab_2022b</strain>
    </source>
</reference>
<dbReference type="EMBL" id="JAPXFL010000011">
    <property type="protein sequence ID" value="KAK9499354.1"/>
    <property type="molecule type" value="Genomic_DNA"/>
</dbReference>
<feature type="domain" description="Amino acid transporter transmembrane" evidence="7">
    <location>
        <begin position="53"/>
        <end position="440"/>
    </location>
</feature>
<protein>
    <recommendedName>
        <fullName evidence="7">Amino acid transporter transmembrane domain-containing protein</fullName>
    </recommendedName>
</protein>
<feature type="transmembrane region" description="Helical" evidence="6">
    <location>
        <begin position="384"/>
        <end position="405"/>
    </location>
</feature>
<dbReference type="AlphaFoldDB" id="A0AAW1CL99"/>
<evidence type="ECO:0000256" key="1">
    <source>
        <dbReference type="ARBA" id="ARBA00004370"/>
    </source>
</evidence>
<comment type="caution">
    <text evidence="8">The sequence shown here is derived from an EMBL/GenBank/DDBJ whole genome shotgun (WGS) entry which is preliminary data.</text>
</comment>
<feature type="transmembrane region" description="Helical" evidence="6">
    <location>
        <begin position="171"/>
        <end position="194"/>
    </location>
</feature>
<evidence type="ECO:0000256" key="6">
    <source>
        <dbReference type="SAM" id="Phobius"/>
    </source>
</evidence>
<dbReference type="PANTHER" id="PTHR48017">
    <property type="entry name" value="OS05G0424000 PROTEIN-RELATED"/>
    <property type="match status" value="1"/>
</dbReference>
<comment type="subcellular location">
    <subcellularLocation>
        <location evidence="1">Membrane</location>
    </subcellularLocation>
</comment>
<evidence type="ECO:0000313" key="9">
    <source>
        <dbReference type="Proteomes" id="UP001461498"/>
    </source>
</evidence>
<organism evidence="8 9">
    <name type="scientific">Rhynocoris fuscipes</name>
    <dbReference type="NCBI Taxonomy" id="488301"/>
    <lineage>
        <taxon>Eukaryota</taxon>
        <taxon>Metazoa</taxon>
        <taxon>Ecdysozoa</taxon>
        <taxon>Arthropoda</taxon>
        <taxon>Hexapoda</taxon>
        <taxon>Insecta</taxon>
        <taxon>Pterygota</taxon>
        <taxon>Neoptera</taxon>
        <taxon>Paraneoptera</taxon>
        <taxon>Hemiptera</taxon>
        <taxon>Heteroptera</taxon>
        <taxon>Panheteroptera</taxon>
        <taxon>Cimicomorpha</taxon>
        <taxon>Reduviidae</taxon>
        <taxon>Harpactorinae</taxon>
        <taxon>Harpactorini</taxon>
        <taxon>Rhynocoris</taxon>
    </lineage>
</organism>
<name>A0AAW1CL99_9HEMI</name>
<evidence type="ECO:0000259" key="7">
    <source>
        <dbReference type="Pfam" id="PF01490"/>
    </source>
</evidence>
<feature type="transmembrane region" description="Helical" evidence="6">
    <location>
        <begin position="426"/>
        <end position="451"/>
    </location>
</feature>
<keyword evidence="2" id="KW-0813">Transport</keyword>
<feature type="transmembrane region" description="Helical" evidence="6">
    <location>
        <begin position="358"/>
        <end position="378"/>
    </location>
</feature>
<feature type="transmembrane region" description="Helical" evidence="6">
    <location>
        <begin position="243"/>
        <end position="263"/>
    </location>
</feature>
<feature type="transmembrane region" description="Helical" evidence="6">
    <location>
        <begin position="51"/>
        <end position="71"/>
    </location>
</feature>
<gene>
    <name evidence="8" type="ORF">O3M35_002404</name>
</gene>
<feature type="transmembrane region" description="Helical" evidence="6">
    <location>
        <begin position="83"/>
        <end position="105"/>
    </location>
</feature>
<dbReference type="FunFam" id="1.20.1740.10:FF:000052">
    <property type="entry name" value="Lysine histidine transporter-like 3"/>
    <property type="match status" value="1"/>
</dbReference>
<keyword evidence="4 6" id="KW-1133">Transmembrane helix</keyword>
<keyword evidence="5 6" id="KW-0472">Membrane</keyword>
<feature type="transmembrane region" description="Helical" evidence="6">
    <location>
        <begin position="311"/>
        <end position="337"/>
    </location>
</feature>
<evidence type="ECO:0000256" key="3">
    <source>
        <dbReference type="ARBA" id="ARBA00022692"/>
    </source>
</evidence>
<feature type="transmembrane region" description="Helical" evidence="6">
    <location>
        <begin position="139"/>
        <end position="159"/>
    </location>
</feature>
<dbReference type="Pfam" id="PF01490">
    <property type="entry name" value="Aa_trans"/>
    <property type="match status" value="1"/>
</dbReference>
<dbReference type="Proteomes" id="UP001461498">
    <property type="component" value="Unassembled WGS sequence"/>
</dbReference>
<evidence type="ECO:0000313" key="8">
    <source>
        <dbReference type="EMBL" id="KAK9499354.1"/>
    </source>
</evidence>
<evidence type="ECO:0000256" key="5">
    <source>
        <dbReference type="ARBA" id="ARBA00023136"/>
    </source>
</evidence>